<dbReference type="FunFam" id="3.40.50.300:FF:000725">
    <property type="entry name" value="probable ATP-dependent RNA helicase DHX34"/>
    <property type="match status" value="1"/>
</dbReference>
<evidence type="ECO:0000313" key="9">
    <source>
        <dbReference type="Proteomes" id="UP001208570"/>
    </source>
</evidence>
<sequence length="1298" mass="149908">MDRGKGTRHKKHKHHKQRHHSSATGSGYRSNDEKEDNKFEQGVAMSVSRHTHINKTEDVSIMPACLPLDSQLARTPGTSGSRDTDNNIPENISMKATLTQIDSVERQRNRSRDRHRATLGDRHKSRSYDRSELSDVSRRTPQDSPRSRSSIHLGNRSQNRSRSNPRDRSRSRSSSHDGSKNRFHDPDRESSKDWKRREWTGEISDSYQLCTKQTLLQKKEKDSDSESSEHTDDDKNPDYKFDWESQRYTLDRIFFRREDYIKRKYIDFQKRKATQQMDSGSGKPRIKPVDKHKRLNKDWKAIYRQVVPQERVGKDGKSVYTELTIHRASQFRDLILYYWDFLDKQKKAKEDKICTDQQNLPIYQYKEQIIDTVRKNQVILVAGDTGCGKSTQVPQYLLEAGFTNVACTQPRRIACISLAKRVSYETLNEYGSEVAHQIRFEKTRTKSTRLLFLTEGLLLRQICNDSLLEQYNILVIDEVHERHIHTDFLLGVLKCLLLQRKDLKLILMSATINIDLFSNYYDRCPVVKVPGRLYPIELQYLPLTIDEQSSKTERLDPAPYIRVLQLIDHKEIMSVAEAAKAYSQKTKKWIILLLHSTLSVAEQDKVFDIAPDGVRKCIISTNIAETSVTIDGVRFVVDSGKVKEMSYDTQFKMQKLQEFWISRASAEQRKGRAGRTGPGKCFRLYAEADYDTLQEYSTPEIHRVPLDNLILQMIAMGLPDARKFPYLETPEDTIIENSLVFLKEQEALTPNETLTPIGQMLAQLPVDIVIGKMLIMASVFQIVDPVLSIAASLSVQSPFTMKAHRDVDAMNQRKELESDHGDPVTLLNAFDQWVLIKAEGRDTRKWCHRRGLEEQRFFEMTKLKRQFQDILHDYGLVDEGESVDPEHLTREERRQRNINRKRLRELRQEQKMKSNKRKLLKFEDEDWELNHPDAGELDLPEDIDTDIKDLEFKLSHDLGKMQERHNQSRSLTMKEITLLKVILCSGLFPQVAIADEHNNFKSQSEQAFHTKNKGFVLIHPTSIFYQKPEVLELKEHEIKDGGGVRRSLNKGHLSNKHQLIAYVILCDGWLEITMEDPDEAEAVLSAAVKLRRTWLQLLELKLEVSNSNKDSLELDHSLLRRTRKVQAILSQKLAEFLHHDVYYYIRRVLTAELNYIYVGPTPEPTDGSSVGAVISSLFSAGGEPHPVKGGVQVNNYLVYNCLCSDDDAEVVSGGYTSCLQSHWHCDQCGENLVVTLAERLQHQQQCIDTQMKNDNSKALDEEKDASLDALRKSYHCPICSKKFSFTTTEIFNHKRNCK</sequence>
<evidence type="ECO:0000256" key="1">
    <source>
        <dbReference type="ARBA" id="ARBA00022741"/>
    </source>
</evidence>
<organism evidence="8 9">
    <name type="scientific">Paralvinella palmiformis</name>
    <dbReference type="NCBI Taxonomy" id="53620"/>
    <lineage>
        <taxon>Eukaryota</taxon>
        <taxon>Metazoa</taxon>
        <taxon>Spiralia</taxon>
        <taxon>Lophotrochozoa</taxon>
        <taxon>Annelida</taxon>
        <taxon>Polychaeta</taxon>
        <taxon>Sedentaria</taxon>
        <taxon>Canalipalpata</taxon>
        <taxon>Terebellida</taxon>
        <taxon>Terebelliformia</taxon>
        <taxon>Alvinellidae</taxon>
        <taxon>Paralvinella</taxon>
    </lineage>
</organism>
<dbReference type="GO" id="GO:0016787">
    <property type="term" value="F:hydrolase activity"/>
    <property type="evidence" value="ECO:0007669"/>
    <property type="project" value="UniProtKB-KW"/>
</dbReference>
<dbReference type="PANTHER" id="PTHR18934:SF221">
    <property type="entry name" value="ATP-DEPENDENT RNA HELICASE DHX34-RELATED"/>
    <property type="match status" value="1"/>
</dbReference>
<dbReference type="Gene3D" id="3.40.50.300">
    <property type="entry name" value="P-loop containing nucleotide triphosphate hydrolases"/>
    <property type="match status" value="2"/>
</dbReference>
<dbReference type="PANTHER" id="PTHR18934">
    <property type="entry name" value="ATP-DEPENDENT RNA HELICASE"/>
    <property type="match status" value="1"/>
</dbReference>
<gene>
    <name evidence="8" type="ORF">LSH36_368g00010</name>
</gene>
<evidence type="ECO:0000259" key="6">
    <source>
        <dbReference type="PROSITE" id="PS51192"/>
    </source>
</evidence>
<dbReference type="SUPFAM" id="SSF52540">
    <property type="entry name" value="P-loop containing nucleoside triphosphate hydrolases"/>
    <property type="match status" value="1"/>
</dbReference>
<dbReference type="SMART" id="SM00490">
    <property type="entry name" value="HELICc"/>
    <property type="match status" value="1"/>
</dbReference>
<dbReference type="InterPro" id="IPR014001">
    <property type="entry name" value="Helicase_ATP-bd"/>
</dbReference>
<dbReference type="Gene3D" id="1.20.120.1080">
    <property type="match status" value="1"/>
</dbReference>
<accession>A0AAD9JFA8</accession>
<dbReference type="InterPro" id="IPR011545">
    <property type="entry name" value="DEAD/DEAH_box_helicase_dom"/>
</dbReference>
<dbReference type="Pfam" id="PF24485">
    <property type="entry name" value="zf-C2H2_DHX34"/>
    <property type="match status" value="1"/>
</dbReference>
<protein>
    <recommendedName>
        <fullName evidence="10">ATP-dependent RNA helicase DHX34</fullName>
    </recommendedName>
</protein>
<feature type="compositionally biased region" description="Polar residues" evidence="5">
    <location>
        <begin position="72"/>
        <end position="102"/>
    </location>
</feature>
<feature type="compositionally biased region" description="Basic and acidic residues" evidence="5">
    <location>
        <begin position="164"/>
        <end position="195"/>
    </location>
</feature>
<dbReference type="Pfam" id="PF00270">
    <property type="entry name" value="DEAD"/>
    <property type="match status" value="1"/>
</dbReference>
<evidence type="ECO:0000256" key="3">
    <source>
        <dbReference type="ARBA" id="ARBA00022806"/>
    </source>
</evidence>
<dbReference type="EMBL" id="JAODUP010000368">
    <property type="protein sequence ID" value="KAK2151275.1"/>
    <property type="molecule type" value="Genomic_DNA"/>
</dbReference>
<evidence type="ECO:0000256" key="4">
    <source>
        <dbReference type="ARBA" id="ARBA00022840"/>
    </source>
</evidence>
<dbReference type="Pfam" id="PF00271">
    <property type="entry name" value="Helicase_C"/>
    <property type="match status" value="1"/>
</dbReference>
<dbReference type="GO" id="GO:0004386">
    <property type="term" value="F:helicase activity"/>
    <property type="evidence" value="ECO:0007669"/>
    <property type="project" value="UniProtKB-KW"/>
</dbReference>
<dbReference type="InterPro" id="IPR007502">
    <property type="entry name" value="Helicase-assoc_dom"/>
</dbReference>
<evidence type="ECO:0000256" key="2">
    <source>
        <dbReference type="ARBA" id="ARBA00022801"/>
    </source>
</evidence>
<evidence type="ECO:0000313" key="8">
    <source>
        <dbReference type="EMBL" id="KAK2151275.1"/>
    </source>
</evidence>
<evidence type="ECO:0000259" key="7">
    <source>
        <dbReference type="PROSITE" id="PS51194"/>
    </source>
</evidence>
<feature type="region of interest" description="Disordered" evidence="5">
    <location>
        <begin position="70"/>
        <end position="195"/>
    </location>
</feature>
<evidence type="ECO:0000256" key="5">
    <source>
        <dbReference type="SAM" id="MobiDB-lite"/>
    </source>
</evidence>
<dbReference type="GO" id="GO:0003723">
    <property type="term" value="F:RNA binding"/>
    <property type="evidence" value="ECO:0007669"/>
    <property type="project" value="TreeGrafter"/>
</dbReference>
<evidence type="ECO:0008006" key="10">
    <source>
        <dbReference type="Google" id="ProtNLM"/>
    </source>
</evidence>
<keyword evidence="9" id="KW-1185">Reference proteome</keyword>
<dbReference type="InterPro" id="IPR056382">
    <property type="entry name" value="DHX34_Znf-C2H2"/>
</dbReference>
<feature type="compositionally biased region" description="Polar residues" evidence="5">
    <location>
        <begin position="142"/>
        <end position="152"/>
    </location>
</feature>
<keyword evidence="2" id="KW-0378">Hydrolase</keyword>
<feature type="compositionally biased region" description="Basic and acidic residues" evidence="5">
    <location>
        <begin position="30"/>
        <end position="39"/>
    </location>
</feature>
<dbReference type="PROSITE" id="PS51192">
    <property type="entry name" value="HELICASE_ATP_BIND_1"/>
    <property type="match status" value="1"/>
</dbReference>
<feature type="domain" description="Helicase C-terminal" evidence="7">
    <location>
        <begin position="556"/>
        <end position="717"/>
    </location>
</feature>
<dbReference type="CDD" id="cd18791">
    <property type="entry name" value="SF2_C_RHA"/>
    <property type="match status" value="1"/>
</dbReference>
<feature type="domain" description="Helicase ATP-binding" evidence="6">
    <location>
        <begin position="370"/>
        <end position="530"/>
    </location>
</feature>
<dbReference type="PROSITE" id="PS51194">
    <property type="entry name" value="HELICASE_CTER"/>
    <property type="match status" value="1"/>
</dbReference>
<feature type="region of interest" description="Disordered" evidence="5">
    <location>
        <begin position="216"/>
        <end position="238"/>
    </location>
</feature>
<dbReference type="Proteomes" id="UP001208570">
    <property type="component" value="Unassembled WGS sequence"/>
</dbReference>
<dbReference type="SMART" id="SM00847">
    <property type="entry name" value="HA2"/>
    <property type="match status" value="1"/>
</dbReference>
<feature type="compositionally biased region" description="Basic and acidic residues" evidence="5">
    <location>
        <begin position="217"/>
        <end position="238"/>
    </location>
</feature>
<comment type="caution">
    <text evidence="8">The sequence shown here is derived from an EMBL/GenBank/DDBJ whole genome shotgun (WGS) entry which is preliminary data.</text>
</comment>
<feature type="compositionally biased region" description="Basic and acidic residues" evidence="5">
    <location>
        <begin position="103"/>
        <end position="141"/>
    </location>
</feature>
<dbReference type="InterPro" id="IPR027417">
    <property type="entry name" value="P-loop_NTPase"/>
</dbReference>
<proteinExistence type="predicted"/>
<keyword evidence="4" id="KW-0067">ATP-binding</keyword>
<name>A0AAD9JFA8_9ANNE</name>
<reference evidence="8" key="1">
    <citation type="journal article" date="2023" name="Mol. Biol. Evol.">
        <title>Third-Generation Sequencing Reveals the Adaptive Role of the Epigenome in Three Deep-Sea Polychaetes.</title>
        <authorList>
            <person name="Perez M."/>
            <person name="Aroh O."/>
            <person name="Sun Y."/>
            <person name="Lan Y."/>
            <person name="Juniper S.K."/>
            <person name="Young C.R."/>
            <person name="Angers B."/>
            <person name="Qian P.Y."/>
        </authorList>
    </citation>
    <scope>NUCLEOTIDE SEQUENCE</scope>
    <source>
        <strain evidence="8">P08H-3</strain>
    </source>
</reference>
<dbReference type="Pfam" id="PF21010">
    <property type="entry name" value="HA2_C"/>
    <property type="match status" value="1"/>
</dbReference>
<feature type="region of interest" description="Disordered" evidence="5">
    <location>
        <begin position="1"/>
        <end position="55"/>
    </location>
</feature>
<dbReference type="SMART" id="SM00487">
    <property type="entry name" value="DEXDc"/>
    <property type="match status" value="1"/>
</dbReference>
<dbReference type="GO" id="GO:0005524">
    <property type="term" value="F:ATP binding"/>
    <property type="evidence" value="ECO:0007669"/>
    <property type="project" value="UniProtKB-KW"/>
</dbReference>
<dbReference type="FunFam" id="1.20.120.1080:FF:000005">
    <property type="entry name" value="ATP-dependent helicase HrpA"/>
    <property type="match status" value="1"/>
</dbReference>
<keyword evidence="3" id="KW-0347">Helicase</keyword>
<feature type="compositionally biased region" description="Basic residues" evidence="5">
    <location>
        <begin position="1"/>
        <end position="21"/>
    </location>
</feature>
<dbReference type="InterPro" id="IPR001650">
    <property type="entry name" value="Helicase_C-like"/>
</dbReference>
<keyword evidence="1" id="KW-0547">Nucleotide-binding</keyword>